<dbReference type="HOGENOM" id="CLU_001265_11_0_1"/>
<evidence type="ECO:0000313" key="9">
    <source>
        <dbReference type="EMBL" id="EJT71049.1"/>
    </source>
</evidence>
<dbReference type="InterPro" id="IPR005828">
    <property type="entry name" value="MFS_sugar_transport-like"/>
</dbReference>
<dbReference type="OrthoDB" id="6612291at2759"/>
<name>J3PEZ1_GAET3</name>
<dbReference type="eggNOG" id="KOG0254">
    <property type="taxonomic scope" value="Eukaryota"/>
</dbReference>
<dbReference type="Pfam" id="PF00083">
    <property type="entry name" value="Sugar_tr"/>
    <property type="match status" value="1"/>
</dbReference>
<evidence type="ECO:0000259" key="8">
    <source>
        <dbReference type="PROSITE" id="PS50850"/>
    </source>
</evidence>
<evidence type="ECO:0000256" key="7">
    <source>
        <dbReference type="SAM" id="Phobius"/>
    </source>
</evidence>
<proteinExistence type="inferred from homology"/>
<feature type="transmembrane region" description="Helical" evidence="7">
    <location>
        <begin position="343"/>
        <end position="367"/>
    </location>
</feature>
<reference evidence="10" key="4">
    <citation type="journal article" date="2015" name="G3 (Bethesda)">
        <title>Genome sequences of three phytopathogenic species of the Magnaporthaceae family of fungi.</title>
        <authorList>
            <person name="Okagaki L.H."/>
            <person name="Nunes C.C."/>
            <person name="Sailsbery J."/>
            <person name="Clay B."/>
            <person name="Brown D."/>
            <person name="John T."/>
            <person name="Oh Y."/>
            <person name="Young N."/>
            <person name="Fitzgerald M."/>
            <person name="Haas B.J."/>
            <person name="Zeng Q."/>
            <person name="Young S."/>
            <person name="Adiconis X."/>
            <person name="Fan L."/>
            <person name="Levin J.Z."/>
            <person name="Mitchell T.K."/>
            <person name="Okubara P.A."/>
            <person name="Farman M.L."/>
            <person name="Kohn L.M."/>
            <person name="Birren B."/>
            <person name="Ma L.-J."/>
            <person name="Dean R.A."/>
        </authorList>
    </citation>
    <scope>NUCLEOTIDE SEQUENCE</scope>
    <source>
        <strain evidence="10">R3-111a-1</strain>
    </source>
</reference>
<gene>
    <name evidence="10" type="primary">20352528</name>
    <name evidence="9" type="ORF">GGTG_12070</name>
</gene>
<feature type="domain" description="Major facilitator superfamily (MFS) profile" evidence="8">
    <location>
        <begin position="47"/>
        <end position="500"/>
    </location>
</feature>
<reference evidence="9" key="2">
    <citation type="submission" date="2010-07" db="EMBL/GenBank/DDBJ databases">
        <authorList>
            <consortium name="The Broad Institute Genome Sequencing Platform"/>
            <consortium name="Broad Institute Genome Sequencing Center for Infectious Disease"/>
            <person name="Ma L.-J."/>
            <person name="Dead R."/>
            <person name="Young S."/>
            <person name="Zeng Q."/>
            <person name="Koehrsen M."/>
            <person name="Alvarado L."/>
            <person name="Berlin A."/>
            <person name="Chapman S.B."/>
            <person name="Chen Z."/>
            <person name="Freedman E."/>
            <person name="Gellesch M."/>
            <person name="Goldberg J."/>
            <person name="Griggs A."/>
            <person name="Gujja S."/>
            <person name="Heilman E.R."/>
            <person name="Heiman D."/>
            <person name="Hepburn T."/>
            <person name="Howarth C."/>
            <person name="Jen D."/>
            <person name="Larson L."/>
            <person name="Mehta T."/>
            <person name="Neiman D."/>
            <person name="Pearson M."/>
            <person name="Roberts A."/>
            <person name="Saif S."/>
            <person name="Shea T."/>
            <person name="Shenoy N."/>
            <person name="Sisk P."/>
            <person name="Stolte C."/>
            <person name="Sykes S."/>
            <person name="Walk T."/>
            <person name="White J."/>
            <person name="Yandava C."/>
            <person name="Haas B."/>
            <person name="Nusbaum C."/>
            <person name="Birren B."/>
        </authorList>
    </citation>
    <scope>NUCLEOTIDE SEQUENCE</scope>
    <source>
        <strain evidence="9">R3-111a-1</strain>
    </source>
</reference>
<feature type="transmembrane region" description="Helical" evidence="7">
    <location>
        <begin position="478"/>
        <end position="496"/>
    </location>
</feature>
<feature type="transmembrane region" description="Helical" evidence="7">
    <location>
        <begin position="89"/>
        <end position="110"/>
    </location>
</feature>
<comment type="subcellular location">
    <subcellularLocation>
        <location evidence="1">Membrane</location>
        <topology evidence="1">Multi-pass membrane protein</topology>
    </subcellularLocation>
</comment>
<dbReference type="InterPro" id="IPR050360">
    <property type="entry name" value="MFS_Sugar_Transporters"/>
</dbReference>
<dbReference type="GeneID" id="20352528"/>
<dbReference type="EnsemblFungi" id="EJT71049">
    <property type="protein sequence ID" value="EJT71049"/>
    <property type="gene ID" value="GGTG_12070"/>
</dbReference>
<feature type="transmembrane region" description="Helical" evidence="7">
    <location>
        <begin position="445"/>
        <end position="466"/>
    </location>
</feature>
<accession>J3PEZ1</accession>
<dbReference type="InterPro" id="IPR020846">
    <property type="entry name" value="MFS_dom"/>
</dbReference>
<reference evidence="10" key="5">
    <citation type="submission" date="2018-04" db="UniProtKB">
        <authorList>
            <consortium name="EnsemblFungi"/>
        </authorList>
    </citation>
    <scope>IDENTIFICATION</scope>
    <source>
        <strain evidence="10">R3-111a-1</strain>
    </source>
</reference>
<sequence>MADNGLAEKNGVGEGSKSGPASDFGSVQQPQLSIIRAVRRWPKVSLWVFLQCASIILVGFDISIVSNVASLPQFQHDFGQPFGDTRIIPALWIGLWNGIMPVGSIAGAFSAGVAQDFMGRRLTLAFASALSAVCVAVAFVSDLPADMDTRRGVFLLAKTAHGFANGALICAVETWTSEVLPSALRGPGVALYPIFTLVGQLVGSLVVQGLLNLPGATSYRAAFATQWPFTALSLTVALLAPESPAWLVRVGRLDAARASHARLDSSPTEAERDAAFEEIRGIVRTEREQAGQRDVAYSECFRGVDTRRTLVTVFARCLPNLFGLPLFATASYFLQMIGVEARVSLLFMLAGVLVGLFSNLISLPLLARFNRRTLLIPSLAACSALWTSIGIAGCFMETGNATVVRWFVSVAMMGTMASVSVGAWPAAHVVNCETSSLRLRARAQGLAGMATQLLAGVFSIALPYIYSPDQGSSGPKVGFLFAGFSALAVVGTWLYVPEMKDRDQLEIDIMFEQRLPARAFRGWKGDPGSVVASAVPSGEGRTV</sequence>
<dbReference type="GO" id="GO:0016020">
    <property type="term" value="C:membrane"/>
    <property type="evidence" value="ECO:0007669"/>
    <property type="project" value="UniProtKB-SubCell"/>
</dbReference>
<keyword evidence="11" id="KW-1185">Reference proteome</keyword>
<organism evidence="9">
    <name type="scientific">Gaeumannomyces tritici (strain R3-111a-1)</name>
    <name type="common">Wheat and barley take-all root rot fungus</name>
    <name type="synonym">Gaeumannomyces graminis var. tritici</name>
    <dbReference type="NCBI Taxonomy" id="644352"/>
    <lineage>
        <taxon>Eukaryota</taxon>
        <taxon>Fungi</taxon>
        <taxon>Dikarya</taxon>
        <taxon>Ascomycota</taxon>
        <taxon>Pezizomycotina</taxon>
        <taxon>Sordariomycetes</taxon>
        <taxon>Sordariomycetidae</taxon>
        <taxon>Magnaporthales</taxon>
        <taxon>Magnaporthaceae</taxon>
        <taxon>Gaeumannomyces</taxon>
    </lineage>
</organism>
<feature type="transmembrane region" description="Helical" evidence="7">
    <location>
        <begin position="374"/>
        <end position="392"/>
    </location>
</feature>
<feature type="region of interest" description="Disordered" evidence="6">
    <location>
        <begin position="1"/>
        <end position="26"/>
    </location>
</feature>
<keyword evidence="4 7" id="KW-1133">Transmembrane helix</keyword>
<feature type="transmembrane region" description="Helical" evidence="7">
    <location>
        <begin position="317"/>
        <end position="337"/>
    </location>
</feature>
<reference evidence="11" key="1">
    <citation type="submission" date="2010-07" db="EMBL/GenBank/DDBJ databases">
        <title>The genome sequence of Gaeumannomyces graminis var. tritici strain R3-111a-1.</title>
        <authorList>
            <consortium name="The Broad Institute Genome Sequencing Platform"/>
            <person name="Ma L.-J."/>
            <person name="Dead R."/>
            <person name="Young S."/>
            <person name="Zeng Q."/>
            <person name="Koehrsen M."/>
            <person name="Alvarado L."/>
            <person name="Berlin A."/>
            <person name="Chapman S.B."/>
            <person name="Chen Z."/>
            <person name="Freedman E."/>
            <person name="Gellesch M."/>
            <person name="Goldberg J."/>
            <person name="Griggs A."/>
            <person name="Gujja S."/>
            <person name="Heilman E.R."/>
            <person name="Heiman D."/>
            <person name="Hepburn T."/>
            <person name="Howarth C."/>
            <person name="Jen D."/>
            <person name="Larson L."/>
            <person name="Mehta T."/>
            <person name="Neiman D."/>
            <person name="Pearson M."/>
            <person name="Roberts A."/>
            <person name="Saif S."/>
            <person name="Shea T."/>
            <person name="Shenoy N."/>
            <person name="Sisk P."/>
            <person name="Stolte C."/>
            <person name="Sykes S."/>
            <person name="Walk T."/>
            <person name="White J."/>
            <person name="Yandava C."/>
            <person name="Haas B."/>
            <person name="Nusbaum C."/>
            <person name="Birren B."/>
        </authorList>
    </citation>
    <scope>NUCLEOTIDE SEQUENCE [LARGE SCALE GENOMIC DNA]</scope>
    <source>
        <strain evidence="11">R3-111a-1</strain>
    </source>
</reference>
<feature type="transmembrane region" description="Helical" evidence="7">
    <location>
        <begin position="404"/>
        <end position="424"/>
    </location>
</feature>
<dbReference type="GO" id="GO:0005351">
    <property type="term" value="F:carbohydrate:proton symporter activity"/>
    <property type="evidence" value="ECO:0007669"/>
    <property type="project" value="TreeGrafter"/>
</dbReference>
<evidence type="ECO:0000256" key="2">
    <source>
        <dbReference type="ARBA" id="ARBA00010992"/>
    </source>
</evidence>
<evidence type="ECO:0000313" key="10">
    <source>
        <dbReference type="EnsemblFungi" id="EJT71049"/>
    </source>
</evidence>
<dbReference type="VEuPathDB" id="FungiDB:GGTG_12070"/>
<dbReference type="PANTHER" id="PTHR48022">
    <property type="entry name" value="PLASTIDIC GLUCOSE TRANSPORTER 4"/>
    <property type="match status" value="1"/>
</dbReference>
<dbReference type="RefSeq" id="XP_009228227.1">
    <property type="nucleotide sequence ID" value="XM_009229963.1"/>
</dbReference>
<reference evidence="9" key="3">
    <citation type="submission" date="2010-09" db="EMBL/GenBank/DDBJ databases">
        <title>Annotation of Gaeumannomyces graminis var. tritici R3-111a-1.</title>
        <authorList>
            <consortium name="The Broad Institute Genome Sequencing Platform"/>
            <person name="Ma L.-J."/>
            <person name="Dead R."/>
            <person name="Young S.K."/>
            <person name="Zeng Q."/>
            <person name="Gargeya S."/>
            <person name="Fitzgerald M."/>
            <person name="Haas B."/>
            <person name="Abouelleil A."/>
            <person name="Alvarado L."/>
            <person name="Arachchi H.M."/>
            <person name="Berlin A."/>
            <person name="Brown A."/>
            <person name="Chapman S.B."/>
            <person name="Chen Z."/>
            <person name="Dunbar C."/>
            <person name="Freedman E."/>
            <person name="Gearin G."/>
            <person name="Gellesch M."/>
            <person name="Goldberg J."/>
            <person name="Griggs A."/>
            <person name="Gujja S."/>
            <person name="Heiman D."/>
            <person name="Howarth C."/>
            <person name="Larson L."/>
            <person name="Lui A."/>
            <person name="MacDonald P.J.P."/>
            <person name="Mehta T."/>
            <person name="Montmayeur A."/>
            <person name="Murphy C."/>
            <person name="Neiman D."/>
            <person name="Pearson M."/>
            <person name="Priest M."/>
            <person name="Roberts A."/>
            <person name="Saif S."/>
            <person name="Shea T."/>
            <person name="Shenoy N."/>
            <person name="Sisk P."/>
            <person name="Stolte C."/>
            <person name="Sykes S."/>
            <person name="Yandava C."/>
            <person name="Wortman J."/>
            <person name="Nusbaum C."/>
            <person name="Birren B."/>
        </authorList>
    </citation>
    <scope>NUCLEOTIDE SEQUENCE</scope>
    <source>
        <strain evidence="9">R3-111a-1</strain>
    </source>
</reference>
<feature type="transmembrane region" description="Helical" evidence="7">
    <location>
        <begin position="190"/>
        <end position="211"/>
    </location>
</feature>
<evidence type="ECO:0000256" key="1">
    <source>
        <dbReference type="ARBA" id="ARBA00004141"/>
    </source>
</evidence>
<dbReference type="PANTHER" id="PTHR48022:SF41">
    <property type="entry name" value="MAJOR FACILITATOR SUPERFAMILY (MFS) PROFILE DOMAIN-CONTAINING PROTEIN"/>
    <property type="match status" value="1"/>
</dbReference>
<evidence type="ECO:0000256" key="3">
    <source>
        <dbReference type="ARBA" id="ARBA00022692"/>
    </source>
</evidence>
<dbReference type="SUPFAM" id="SSF103473">
    <property type="entry name" value="MFS general substrate transporter"/>
    <property type="match status" value="1"/>
</dbReference>
<evidence type="ECO:0000313" key="11">
    <source>
        <dbReference type="Proteomes" id="UP000006039"/>
    </source>
</evidence>
<protein>
    <recommendedName>
        <fullName evidence="8">Major facilitator superfamily (MFS) profile domain-containing protein</fullName>
    </recommendedName>
</protein>
<dbReference type="InterPro" id="IPR036259">
    <property type="entry name" value="MFS_trans_sf"/>
</dbReference>
<feature type="transmembrane region" description="Helical" evidence="7">
    <location>
        <begin position="46"/>
        <end position="69"/>
    </location>
</feature>
<keyword evidence="3 7" id="KW-0812">Transmembrane</keyword>
<keyword evidence="5 7" id="KW-0472">Membrane</keyword>
<dbReference type="EMBL" id="GL385401">
    <property type="protein sequence ID" value="EJT71049.1"/>
    <property type="molecule type" value="Genomic_DNA"/>
</dbReference>
<dbReference type="Proteomes" id="UP000006039">
    <property type="component" value="Unassembled WGS sequence"/>
</dbReference>
<comment type="similarity">
    <text evidence="2">Belongs to the major facilitator superfamily. Sugar transporter (TC 2.A.1.1) family.</text>
</comment>
<dbReference type="Gene3D" id="1.20.1250.20">
    <property type="entry name" value="MFS general substrate transporter like domains"/>
    <property type="match status" value="1"/>
</dbReference>
<dbReference type="AlphaFoldDB" id="J3PEZ1"/>
<feature type="transmembrane region" description="Helical" evidence="7">
    <location>
        <begin position="122"/>
        <end position="141"/>
    </location>
</feature>
<dbReference type="PROSITE" id="PS50850">
    <property type="entry name" value="MFS"/>
    <property type="match status" value="1"/>
</dbReference>
<evidence type="ECO:0000256" key="6">
    <source>
        <dbReference type="SAM" id="MobiDB-lite"/>
    </source>
</evidence>
<evidence type="ECO:0000256" key="5">
    <source>
        <dbReference type="ARBA" id="ARBA00023136"/>
    </source>
</evidence>
<evidence type="ECO:0000256" key="4">
    <source>
        <dbReference type="ARBA" id="ARBA00022989"/>
    </source>
</evidence>